<keyword evidence="2" id="KW-1185">Reference proteome</keyword>
<evidence type="ECO:0000313" key="2">
    <source>
        <dbReference type="Proteomes" id="UP000245626"/>
    </source>
</evidence>
<gene>
    <name evidence="1" type="ORF">IE53DRAFT_154692</name>
</gene>
<organism evidence="1 2">
    <name type="scientific">Violaceomyces palustris</name>
    <dbReference type="NCBI Taxonomy" id="1673888"/>
    <lineage>
        <taxon>Eukaryota</taxon>
        <taxon>Fungi</taxon>
        <taxon>Dikarya</taxon>
        <taxon>Basidiomycota</taxon>
        <taxon>Ustilaginomycotina</taxon>
        <taxon>Ustilaginomycetes</taxon>
        <taxon>Violaceomycetales</taxon>
        <taxon>Violaceomycetaceae</taxon>
        <taxon>Violaceomyces</taxon>
    </lineage>
</organism>
<proteinExistence type="predicted"/>
<reference evidence="1 2" key="1">
    <citation type="journal article" date="2018" name="Mol. Biol. Evol.">
        <title>Broad Genomic Sampling Reveals a Smut Pathogenic Ancestry of the Fungal Clade Ustilaginomycotina.</title>
        <authorList>
            <person name="Kijpornyongpan T."/>
            <person name="Mondo S.J."/>
            <person name="Barry K."/>
            <person name="Sandor L."/>
            <person name="Lee J."/>
            <person name="Lipzen A."/>
            <person name="Pangilinan J."/>
            <person name="LaButti K."/>
            <person name="Hainaut M."/>
            <person name="Henrissat B."/>
            <person name="Grigoriev I.V."/>
            <person name="Spatafora J.W."/>
            <person name="Aime M.C."/>
        </authorList>
    </citation>
    <scope>NUCLEOTIDE SEQUENCE [LARGE SCALE GENOMIC DNA]</scope>
    <source>
        <strain evidence="1 2">SA 807</strain>
    </source>
</reference>
<name>A0ACD0NTZ3_9BASI</name>
<accession>A0ACD0NTZ3</accession>
<dbReference type="Proteomes" id="UP000245626">
    <property type="component" value="Unassembled WGS sequence"/>
</dbReference>
<sequence length="1010" mass="114255">MPLVKRKVVELAPPPIKNGGDDPEVFYLSATGEIFTEYEAYANRLSFYNQRLFQCELTGKVNMTYFEAAASERKEAILLHRHFPEPLKGPVLRTVQFKITSRLDNLVDMVFDRFKDRFFGSEAVFVEVQGDRYYARIKEVFPPKALVRTHQGGAAALTTKKKAQGKKSVPTTNGFTPKKKGADTPRQTIQGDHDTPLDAGPDAQDVIHRIGTDLNFELSEANRLDDAAEYLYQIQLVDDEGKFTGSLMEARAEKLSRDRLTFSKAILRKYMRECVSRDASVGSPWTVKPWLAKRYDIPTSPSDEMLKKNNLIKDARRNKRKKPVEADEASNAKKKAKSAKAAARESLKAAAAAAAAEKKRLAEEEKAAKEKAKEEERLRAERKRNMKYPGEDLDLDPISPRELKHQVEGEFPRRKERPIPTRGLQALPVPADVFDEFMMTFYFLMAFGKPLLITPFTLDEYEAALRHSTHEPSCPLIQEIHSVLLNAIVRDGIRSKDVGSAALTSKTGGVGSRDYSASVDPDQEIDSVVPSREGSVIDHWNQDGADDSVQAIYEAAAKIGKGWDMRILKVDEGRDGWESHLVGCLLARATSETFPRLTGILSHMTAVEHPDGRVDGNYVADTYLSVVDRYPAMALRDKIHIISFLCQLAVMTKSVRAYFEECDLQLTELRKEKVELSRAKRKYLEERFVFEGGKRDEANGNVKKEEGEDEEAKENEDGSTALPTKGEDGSDSDSDSEKDELESSSDEAGGGQSASDSGSEPFRRTFGSRQEKLREKALQRKAEEAQRLADLAKAKEAHRARLAESKQLAAERKRLDEEEDRLFRKEAAIERDYRKYILAPRLRPLGEDRFKDKYWWFDGIGNASLTNPNGSITYQTGRLFVQGASQYDRDELAENVGVEQLSQRRKEELTEEGCLEPDEWAAYTEIDQIEELISWMRIKGIRENVLKSQLLKFRYNLESGIQKRNSDLNGVWKEGFTESRRSSRSKADNPTMRLPHMVWKNKADTGKVTM</sequence>
<protein>
    <submittedName>
        <fullName evidence="1">Uncharacterized protein</fullName>
    </submittedName>
</protein>
<evidence type="ECO:0000313" key="1">
    <source>
        <dbReference type="EMBL" id="PWN49280.1"/>
    </source>
</evidence>
<dbReference type="EMBL" id="KZ820073">
    <property type="protein sequence ID" value="PWN49280.1"/>
    <property type="molecule type" value="Genomic_DNA"/>
</dbReference>